<name>A0A2D0IWP1_9GAMM</name>
<dbReference type="PROSITE" id="PS50850">
    <property type="entry name" value="MFS"/>
    <property type="match status" value="1"/>
</dbReference>
<evidence type="ECO:0000313" key="7">
    <source>
        <dbReference type="EMBL" id="PHM26327.1"/>
    </source>
</evidence>
<comment type="caution">
    <text evidence="7">The sequence shown here is derived from an EMBL/GenBank/DDBJ whole genome shotgun (WGS) entry which is preliminary data.</text>
</comment>
<dbReference type="InterPro" id="IPR036259">
    <property type="entry name" value="MFS_trans_sf"/>
</dbReference>
<dbReference type="Pfam" id="PF00854">
    <property type="entry name" value="PTR2"/>
    <property type="match status" value="1"/>
</dbReference>
<evidence type="ECO:0000256" key="2">
    <source>
        <dbReference type="ARBA" id="ARBA00022692"/>
    </source>
</evidence>
<feature type="transmembrane region" description="Helical" evidence="5">
    <location>
        <begin position="75"/>
        <end position="97"/>
    </location>
</feature>
<dbReference type="Gene3D" id="1.20.1250.20">
    <property type="entry name" value="MFS general substrate transporter like domains"/>
    <property type="match status" value="1"/>
</dbReference>
<protein>
    <submittedName>
        <fullName evidence="7">Amino acid transporter</fullName>
    </submittedName>
</protein>
<dbReference type="GO" id="GO:0016020">
    <property type="term" value="C:membrane"/>
    <property type="evidence" value="ECO:0007669"/>
    <property type="project" value="UniProtKB-SubCell"/>
</dbReference>
<sequence>MGINLGSFIATLITGWLVKDYGWHWGFGVGGLGMLLALLIFRFYTIPLMRSYDKDAGLDSCWDRPMIKRKNVGKWVSTILIAVCVIVALVAMGVIPFNPVEIARRCPLII</sequence>
<evidence type="ECO:0000256" key="1">
    <source>
        <dbReference type="ARBA" id="ARBA00004141"/>
    </source>
</evidence>
<feature type="transmembrane region" description="Helical" evidence="5">
    <location>
        <begin position="23"/>
        <end position="44"/>
    </location>
</feature>
<evidence type="ECO:0000256" key="3">
    <source>
        <dbReference type="ARBA" id="ARBA00022989"/>
    </source>
</evidence>
<reference evidence="7 8" key="1">
    <citation type="journal article" date="2017" name="Nat. Microbiol.">
        <title>Natural product diversity associated with the nematode symbionts Photorhabdus and Xenorhabdus.</title>
        <authorList>
            <person name="Tobias N.J."/>
            <person name="Wolff H."/>
            <person name="Djahanschiri B."/>
            <person name="Grundmann F."/>
            <person name="Kronenwerth M."/>
            <person name="Shi Y.M."/>
            <person name="Simonyi S."/>
            <person name="Grun P."/>
            <person name="Shapiro-Ilan D."/>
            <person name="Pidot S.J."/>
            <person name="Stinear T.P."/>
            <person name="Ebersberger I."/>
            <person name="Bode H.B."/>
        </authorList>
    </citation>
    <scope>NUCLEOTIDE SEQUENCE [LARGE SCALE GENOMIC DNA]</scope>
    <source>
        <strain evidence="7 8">DSM 16337</strain>
    </source>
</reference>
<dbReference type="AlphaFoldDB" id="A0A2D0IWP1"/>
<dbReference type="EMBL" id="NIBT01000003">
    <property type="protein sequence ID" value="PHM26327.1"/>
    <property type="molecule type" value="Genomic_DNA"/>
</dbReference>
<dbReference type="InterPro" id="IPR020846">
    <property type="entry name" value="MFS_dom"/>
</dbReference>
<accession>A0A2D0IWP1</accession>
<feature type="domain" description="Major facilitator superfamily (MFS) profile" evidence="6">
    <location>
        <begin position="1"/>
        <end position="110"/>
    </location>
</feature>
<evidence type="ECO:0000313" key="8">
    <source>
        <dbReference type="Proteomes" id="UP000225605"/>
    </source>
</evidence>
<gene>
    <name evidence="7" type="ORF">Xehl_00659</name>
</gene>
<dbReference type="InterPro" id="IPR000109">
    <property type="entry name" value="POT_fam"/>
</dbReference>
<evidence type="ECO:0000259" key="6">
    <source>
        <dbReference type="PROSITE" id="PS50850"/>
    </source>
</evidence>
<dbReference type="Proteomes" id="UP000225605">
    <property type="component" value="Unassembled WGS sequence"/>
</dbReference>
<keyword evidence="2 5" id="KW-0812">Transmembrane</keyword>
<organism evidence="7 8">
    <name type="scientific">Xenorhabdus ehlersii</name>
    <dbReference type="NCBI Taxonomy" id="290111"/>
    <lineage>
        <taxon>Bacteria</taxon>
        <taxon>Pseudomonadati</taxon>
        <taxon>Pseudomonadota</taxon>
        <taxon>Gammaproteobacteria</taxon>
        <taxon>Enterobacterales</taxon>
        <taxon>Morganellaceae</taxon>
        <taxon>Xenorhabdus</taxon>
    </lineage>
</organism>
<dbReference type="GO" id="GO:0022857">
    <property type="term" value="F:transmembrane transporter activity"/>
    <property type="evidence" value="ECO:0007669"/>
    <property type="project" value="InterPro"/>
</dbReference>
<comment type="subcellular location">
    <subcellularLocation>
        <location evidence="1">Membrane</location>
        <topology evidence="1">Multi-pass membrane protein</topology>
    </subcellularLocation>
</comment>
<dbReference type="SUPFAM" id="SSF103473">
    <property type="entry name" value="MFS general substrate transporter"/>
    <property type="match status" value="1"/>
</dbReference>
<proteinExistence type="predicted"/>
<evidence type="ECO:0000256" key="4">
    <source>
        <dbReference type="ARBA" id="ARBA00023136"/>
    </source>
</evidence>
<evidence type="ECO:0000256" key="5">
    <source>
        <dbReference type="SAM" id="Phobius"/>
    </source>
</evidence>
<keyword evidence="3 5" id="KW-1133">Transmembrane helix</keyword>
<keyword evidence="4 5" id="KW-0472">Membrane</keyword>